<dbReference type="GO" id="GO:0005886">
    <property type="term" value="C:plasma membrane"/>
    <property type="evidence" value="ECO:0007669"/>
    <property type="project" value="UniProtKB-SubCell"/>
</dbReference>
<dbReference type="OrthoDB" id="10008420at2"/>
<evidence type="ECO:0000256" key="1">
    <source>
        <dbReference type="ARBA" id="ARBA00004651"/>
    </source>
</evidence>
<dbReference type="Proteomes" id="UP000001982">
    <property type="component" value="Chromosome"/>
</dbReference>
<feature type="transmembrane region" description="Helical" evidence="6">
    <location>
        <begin position="78"/>
        <end position="96"/>
    </location>
</feature>
<proteinExistence type="predicted"/>
<evidence type="ECO:0000313" key="7">
    <source>
        <dbReference type="EMBL" id="ABE55259.1"/>
    </source>
</evidence>
<keyword evidence="2" id="KW-1003">Cell membrane</keyword>
<keyword evidence="8" id="KW-1185">Reference proteome</keyword>
<sequence length="97" mass="10484">MASGVINRLLATPTMVWQMLILLTLTSAALADASVTETSFGLGKLSLLLVGVIVLVKGNLVIDYFMGLKHTRGWPLKIMKAYLALMLVLIGTSLAYF</sequence>
<evidence type="ECO:0000256" key="2">
    <source>
        <dbReference type="ARBA" id="ARBA00022475"/>
    </source>
</evidence>
<comment type="subcellular location">
    <subcellularLocation>
        <location evidence="1">Cell membrane</location>
        <topology evidence="1">Multi-pass membrane protein</topology>
    </subcellularLocation>
</comment>
<accession>Q12MR7</accession>
<evidence type="ECO:0000256" key="4">
    <source>
        <dbReference type="ARBA" id="ARBA00022989"/>
    </source>
</evidence>
<dbReference type="HOGENOM" id="CLU_2345095_0_0_6"/>
<keyword evidence="3 6" id="KW-0812">Transmembrane</keyword>
<dbReference type="KEGG" id="sdn:Sden_1976"/>
<keyword evidence="4 6" id="KW-1133">Transmembrane helix</keyword>
<name>Q12MR7_SHEDO</name>
<keyword evidence="5 6" id="KW-0472">Membrane</keyword>
<evidence type="ECO:0008006" key="9">
    <source>
        <dbReference type="Google" id="ProtNLM"/>
    </source>
</evidence>
<dbReference type="InterPro" id="IPR005171">
    <property type="entry name" value="Cyt_c_oxidase_su4_prok"/>
</dbReference>
<gene>
    <name evidence="7" type="ordered locus">Sden_1976</name>
</gene>
<dbReference type="STRING" id="318161.Sden_1976"/>
<feature type="transmembrane region" description="Helical" evidence="6">
    <location>
        <begin position="47"/>
        <end position="66"/>
    </location>
</feature>
<organism evidence="7 8">
    <name type="scientific">Shewanella denitrificans (strain OS217 / ATCC BAA-1090 / DSM 15013)</name>
    <dbReference type="NCBI Taxonomy" id="318161"/>
    <lineage>
        <taxon>Bacteria</taxon>
        <taxon>Pseudomonadati</taxon>
        <taxon>Pseudomonadota</taxon>
        <taxon>Gammaproteobacteria</taxon>
        <taxon>Alteromonadales</taxon>
        <taxon>Shewanellaceae</taxon>
        <taxon>Shewanella</taxon>
    </lineage>
</organism>
<dbReference type="EMBL" id="CP000302">
    <property type="protein sequence ID" value="ABE55259.1"/>
    <property type="molecule type" value="Genomic_DNA"/>
</dbReference>
<evidence type="ECO:0000256" key="6">
    <source>
        <dbReference type="SAM" id="Phobius"/>
    </source>
</evidence>
<dbReference type="Pfam" id="PF03626">
    <property type="entry name" value="COX4_pro"/>
    <property type="match status" value="1"/>
</dbReference>
<dbReference type="AlphaFoldDB" id="Q12MR7"/>
<protein>
    <recommendedName>
        <fullName evidence="9">Cytochrome C oxidase subunit IV</fullName>
    </recommendedName>
</protein>
<evidence type="ECO:0000313" key="8">
    <source>
        <dbReference type="Proteomes" id="UP000001982"/>
    </source>
</evidence>
<reference evidence="7 8" key="1">
    <citation type="submission" date="2006-03" db="EMBL/GenBank/DDBJ databases">
        <title>Complete sequence of Shewanella denitrificans OS217.</title>
        <authorList>
            <consortium name="US DOE Joint Genome Institute"/>
            <person name="Copeland A."/>
            <person name="Lucas S."/>
            <person name="Lapidus A."/>
            <person name="Barry K."/>
            <person name="Detter J.C."/>
            <person name="Glavina del Rio T."/>
            <person name="Hammon N."/>
            <person name="Israni S."/>
            <person name="Dalin E."/>
            <person name="Tice H."/>
            <person name="Pitluck S."/>
            <person name="Brettin T."/>
            <person name="Bruce D."/>
            <person name="Han C."/>
            <person name="Tapia R."/>
            <person name="Gilna P."/>
            <person name="Kiss H."/>
            <person name="Schmutz J."/>
            <person name="Larimer F."/>
            <person name="Land M."/>
            <person name="Hauser L."/>
            <person name="Kyrpides N."/>
            <person name="Lykidis A."/>
            <person name="Richardson P."/>
        </authorList>
    </citation>
    <scope>NUCLEOTIDE SEQUENCE [LARGE SCALE GENOMIC DNA]</scope>
    <source>
        <strain evidence="8">OS217 / ATCC BAA-1090 / DSM 15013</strain>
    </source>
</reference>
<evidence type="ECO:0000256" key="5">
    <source>
        <dbReference type="ARBA" id="ARBA00023136"/>
    </source>
</evidence>
<dbReference type="RefSeq" id="WP_011496415.1">
    <property type="nucleotide sequence ID" value="NC_007954.1"/>
</dbReference>
<evidence type="ECO:0000256" key="3">
    <source>
        <dbReference type="ARBA" id="ARBA00022692"/>
    </source>
</evidence>